<keyword evidence="7" id="KW-0862">Zinc</keyword>
<dbReference type="GO" id="GO:0016811">
    <property type="term" value="F:hydrolase activity, acting on carbon-nitrogen (but not peptide) bonds, in linear amides"/>
    <property type="evidence" value="ECO:0007669"/>
    <property type="project" value="InterPro"/>
</dbReference>
<comment type="caution">
    <text evidence="8">The sequence shown here is derived from an EMBL/GenBank/DDBJ whole genome shotgun (WGS) entry which is preliminary data.</text>
</comment>
<feature type="binding site" evidence="7">
    <location>
        <position position="115"/>
    </location>
    <ligand>
        <name>Zn(2+)</name>
        <dbReference type="ChEBI" id="CHEBI:29105"/>
        <note>catalytic</note>
    </ligand>
</feature>
<dbReference type="Pfam" id="PF05875">
    <property type="entry name" value="Ceramidase"/>
    <property type="match status" value="1"/>
</dbReference>
<evidence type="ECO:0000256" key="3">
    <source>
        <dbReference type="ARBA" id="ARBA00022692"/>
    </source>
</evidence>
<dbReference type="GO" id="GO:0016020">
    <property type="term" value="C:membrane"/>
    <property type="evidence" value="ECO:0007669"/>
    <property type="project" value="UniProtKB-SubCell"/>
</dbReference>
<comment type="subcellular location">
    <subcellularLocation>
        <location evidence="1">Membrane</location>
        <topology evidence="1">Multi-pass membrane protein</topology>
    </subcellularLocation>
</comment>
<evidence type="ECO:0000256" key="7">
    <source>
        <dbReference type="PIRSR" id="PIRSR608901-2"/>
    </source>
</evidence>
<keyword evidence="6" id="KW-0472">Membrane</keyword>
<dbReference type="AlphaFoldDB" id="A0A9W7B6N3"/>
<feature type="binding site" evidence="7">
    <location>
        <position position="241"/>
    </location>
    <ligand>
        <name>Zn(2+)</name>
        <dbReference type="ChEBI" id="CHEBI:29105"/>
        <note>catalytic</note>
    </ligand>
</feature>
<comment type="cofactor">
    <cofactor evidence="7">
        <name>Zn(2+)</name>
        <dbReference type="ChEBI" id="CHEBI:29105"/>
    </cofactor>
</comment>
<dbReference type="Proteomes" id="UP001165085">
    <property type="component" value="Unassembled WGS sequence"/>
</dbReference>
<evidence type="ECO:0000256" key="6">
    <source>
        <dbReference type="ARBA" id="ARBA00023136"/>
    </source>
</evidence>
<dbReference type="EMBL" id="BRXY01000299">
    <property type="protein sequence ID" value="GMH85166.1"/>
    <property type="molecule type" value="Genomic_DNA"/>
</dbReference>
<evidence type="ECO:0008006" key="10">
    <source>
        <dbReference type="Google" id="ProtNLM"/>
    </source>
</evidence>
<dbReference type="GO" id="GO:0006672">
    <property type="term" value="P:ceramide metabolic process"/>
    <property type="evidence" value="ECO:0007669"/>
    <property type="project" value="InterPro"/>
</dbReference>
<evidence type="ECO:0000313" key="9">
    <source>
        <dbReference type="Proteomes" id="UP001165085"/>
    </source>
</evidence>
<feature type="binding site" evidence="7">
    <location>
        <position position="237"/>
    </location>
    <ligand>
        <name>Zn(2+)</name>
        <dbReference type="ChEBI" id="CHEBI:29105"/>
        <note>catalytic</note>
    </ligand>
</feature>
<dbReference type="GO" id="GO:0046872">
    <property type="term" value="F:metal ion binding"/>
    <property type="evidence" value="ECO:0007669"/>
    <property type="project" value="UniProtKB-KW"/>
</dbReference>
<accession>A0A9W7B6N3</accession>
<dbReference type="InterPro" id="IPR008901">
    <property type="entry name" value="ACER"/>
</dbReference>
<comment type="similarity">
    <text evidence="2">Belongs to the alkaline ceramidase family.</text>
</comment>
<evidence type="ECO:0000256" key="2">
    <source>
        <dbReference type="ARBA" id="ARBA00009780"/>
    </source>
</evidence>
<evidence type="ECO:0000256" key="5">
    <source>
        <dbReference type="ARBA" id="ARBA00022989"/>
    </source>
</evidence>
<reference evidence="9" key="1">
    <citation type="journal article" date="2023" name="Commun. Biol.">
        <title>Genome analysis of Parmales, the sister group of diatoms, reveals the evolutionary specialization of diatoms from phago-mixotrophs to photoautotrophs.</title>
        <authorList>
            <person name="Ban H."/>
            <person name="Sato S."/>
            <person name="Yoshikawa S."/>
            <person name="Yamada K."/>
            <person name="Nakamura Y."/>
            <person name="Ichinomiya M."/>
            <person name="Sato N."/>
            <person name="Blanc-Mathieu R."/>
            <person name="Endo H."/>
            <person name="Kuwata A."/>
            <person name="Ogata H."/>
        </authorList>
    </citation>
    <scope>NUCLEOTIDE SEQUENCE [LARGE SCALE GENOMIC DNA]</scope>
    <source>
        <strain evidence="9">NIES 3701</strain>
    </source>
</reference>
<gene>
    <name evidence="8" type="ORF">TrST_g2783</name>
</gene>
<keyword evidence="5" id="KW-1133">Transmembrane helix</keyword>
<keyword evidence="4" id="KW-0378">Hydrolase</keyword>
<keyword evidence="3" id="KW-0812">Transmembrane</keyword>
<evidence type="ECO:0000256" key="1">
    <source>
        <dbReference type="ARBA" id="ARBA00004141"/>
    </source>
</evidence>
<sequence length="277" mass="31089">MTNSSSLFFDPNMMDASMCIVPEIPAVNTLMPSIAYSVPVGVASLFSLRQVFLFLVYLTEREALVHFCESTPTFSNTASNISYIIAAFFVPSSPPLSLPLKISMLMVGVGSYLFHSTSNFFTELLDELSMTLVLFVVFVSQRLILSGNSYDVIKIGAYVAVIIFGWVDYVLSQDYEVFKSFFTLLFSLTVIDYLTTSRTKSIYPFLSLLSFLLGRLTWQSERDAFEAGKCEGKEWLHPIWHALSAAGCVFWCKGLEEEWVIGVGPKLETVKALVYFF</sequence>
<keyword evidence="7" id="KW-0479">Metal-binding</keyword>
<name>A0A9W7B6N3_9STRA</name>
<organism evidence="8 9">
    <name type="scientific">Triparma strigata</name>
    <dbReference type="NCBI Taxonomy" id="1606541"/>
    <lineage>
        <taxon>Eukaryota</taxon>
        <taxon>Sar</taxon>
        <taxon>Stramenopiles</taxon>
        <taxon>Ochrophyta</taxon>
        <taxon>Bolidophyceae</taxon>
        <taxon>Parmales</taxon>
        <taxon>Triparmaceae</taxon>
        <taxon>Triparma</taxon>
    </lineage>
</organism>
<evidence type="ECO:0000313" key="8">
    <source>
        <dbReference type="EMBL" id="GMH85166.1"/>
    </source>
</evidence>
<keyword evidence="9" id="KW-1185">Reference proteome</keyword>
<proteinExistence type="inferred from homology"/>
<evidence type="ECO:0000256" key="4">
    <source>
        <dbReference type="ARBA" id="ARBA00022801"/>
    </source>
</evidence>
<protein>
    <recommendedName>
        <fullName evidence="10">Alkaline ceramidase</fullName>
    </recommendedName>
</protein>
<dbReference type="OrthoDB" id="199566at2759"/>